<gene>
    <name evidence="1" type="ORF">GSPATT00021936001</name>
</gene>
<dbReference type="GeneID" id="5041950"/>
<keyword evidence="2" id="KW-1185">Reference proteome</keyword>
<evidence type="ECO:0000313" key="1">
    <source>
        <dbReference type="EMBL" id="CAK88768.1"/>
    </source>
</evidence>
<evidence type="ECO:0000313" key="2">
    <source>
        <dbReference type="Proteomes" id="UP000000600"/>
    </source>
</evidence>
<reference evidence="1 2" key="1">
    <citation type="journal article" date="2006" name="Nature">
        <title>Global trends of whole-genome duplications revealed by the ciliate Paramecium tetraurelia.</title>
        <authorList>
            <consortium name="Genoscope"/>
            <person name="Aury J.-M."/>
            <person name="Jaillon O."/>
            <person name="Duret L."/>
            <person name="Noel B."/>
            <person name="Jubin C."/>
            <person name="Porcel B.M."/>
            <person name="Segurens B."/>
            <person name="Daubin V."/>
            <person name="Anthouard V."/>
            <person name="Aiach N."/>
            <person name="Arnaiz O."/>
            <person name="Billaut A."/>
            <person name="Beisson J."/>
            <person name="Blanc I."/>
            <person name="Bouhouche K."/>
            <person name="Camara F."/>
            <person name="Duharcourt S."/>
            <person name="Guigo R."/>
            <person name="Gogendeau D."/>
            <person name="Katinka M."/>
            <person name="Keller A.-M."/>
            <person name="Kissmehl R."/>
            <person name="Klotz C."/>
            <person name="Koll F."/>
            <person name="Le Moue A."/>
            <person name="Lepere C."/>
            <person name="Malinsky S."/>
            <person name="Nowacki M."/>
            <person name="Nowak J.K."/>
            <person name="Plattner H."/>
            <person name="Poulain J."/>
            <person name="Ruiz F."/>
            <person name="Serrano V."/>
            <person name="Zagulski M."/>
            <person name="Dessen P."/>
            <person name="Betermier M."/>
            <person name="Weissenbach J."/>
            <person name="Scarpelli C."/>
            <person name="Schachter V."/>
            <person name="Sperling L."/>
            <person name="Meyer E."/>
            <person name="Cohen J."/>
            <person name="Wincker P."/>
        </authorList>
    </citation>
    <scope>NUCLEOTIDE SEQUENCE [LARGE SCALE GENOMIC DNA]</scope>
    <source>
        <strain evidence="1 2">Stock d4-2</strain>
    </source>
</reference>
<dbReference type="Gene3D" id="1.10.510.10">
    <property type="entry name" value="Transferase(Phosphotransferase) domain 1"/>
    <property type="match status" value="1"/>
</dbReference>
<dbReference type="EMBL" id="CT868651">
    <property type="protein sequence ID" value="CAK88768.1"/>
    <property type="molecule type" value="Genomic_DNA"/>
</dbReference>
<dbReference type="HOGENOM" id="CLU_3161130_0_0_1"/>
<dbReference type="KEGG" id="ptm:GSPATT00021936001"/>
<dbReference type="Proteomes" id="UP000000600">
    <property type="component" value="Unassembled WGS sequence"/>
</dbReference>
<dbReference type="RefSeq" id="XP_001456165.1">
    <property type="nucleotide sequence ID" value="XM_001456128.1"/>
</dbReference>
<dbReference type="AlphaFoldDB" id="A0E0F1"/>
<dbReference type="OrthoDB" id="5585992at2759"/>
<organism evidence="1 2">
    <name type="scientific">Paramecium tetraurelia</name>
    <dbReference type="NCBI Taxonomy" id="5888"/>
    <lineage>
        <taxon>Eukaryota</taxon>
        <taxon>Sar</taxon>
        <taxon>Alveolata</taxon>
        <taxon>Ciliophora</taxon>
        <taxon>Intramacronucleata</taxon>
        <taxon>Oligohymenophorea</taxon>
        <taxon>Peniculida</taxon>
        <taxon>Parameciidae</taxon>
        <taxon>Paramecium</taxon>
    </lineage>
</organism>
<protein>
    <submittedName>
        <fullName evidence="1">Uncharacterized protein</fullName>
    </submittedName>
</protein>
<proteinExistence type="predicted"/>
<sequence length="48" mass="5829">MNQFGLILKHARNLGFEEEPNYKYMRGLLESICQQEKITVDYKFDWCK</sequence>
<name>A0E0F1_PARTE</name>
<dbReference type="InParanoid" id="A0E0F1"/>
<accession>A0E0F1</accession>